<organism evidence="3 4">
    <name type="scientific">Pelomonas aquatica</name>
    <dbReference type="NCBI Taxonomy" id="431058"/>
    <lineage>
        <taxon>Bacteria</taxon>
        <taxon>Pseudomonadati</taxon>
        <taxon>Pseudomonadota</taxon>
        <taxon>Betaproteobacteria</taxon>
        <taxon>Burkholderiales</taxon>
        <taxon>Sphaerotilaceae</taxon>
        <taxon>Roseateles</taxon>
    </lineage>
</organism>
<dbReference type="RefSeq" id="WP_056875614.1">
    <property type="nucleotide sequence ID" value="NZ_JAVDXQ010000006.1"/>
</dbReference>
<evidence type="ECO:0000313" key="4">
    <source>
        <dbReference type="Proteomes" id="UP001180536"/>
    </source>
</evidence>
<protein>
    <submittedName>
        <fullName evidence="3">Uncharacterized protein</fullName>
    </submittedName>
</protein>
<proteinExistence type="predicted"/>
<feature type="chain" id="PRO_5047533270" evidence="2">
    <location>
        <begin position="24"/>
        <end position="134"/>
    </location>
</feature>
<keyword evidence="4" id="KW-1185">Reference proteome</keyword>
<evidence type="ECO:0000256" key="2">
    <source>
        <dbReference type="SAM" id="SignalP"/>
    </source>
</evidence>
<reference evidence="3 4" key="1">
    <citation type="submission" date="2023-07" db="EMBL/GenBank/DDBJ databases">
        <title>Sorghum-associated microbial communities from plants grown in Nebraska, USA.</title>
        <authorList>
            <person name="Schachtman D."/>
        </authorList>
    </citation>
    <scope>NUCLEOTIDE SEQUENCE [LARGE SCALE GENOMIC DNA]</scope>
    <source>
        <strain evidence="3 4">BE310</strain>
    </source>
</reference>
<name>A0ABU1ZEF1_9BURK</name>
<feature type="region of interest" description="Disordered" evidence="1">
    <location>
        <begin position="27"/>
        <end position="47"/>
    </location>
</feature>
<sequence>MRFVHGFILGGIVAAGVAGAASAQSTVPAASAASAPTPAGAASRAMPARNPAITAAENAKEPGVQRPEERVIPQISVPLKSRNSTLPALSASAPAGSRPGTVNDDAARCLARSGAEKAACERALAASAPVKAAR</sequence>
<evidence type="ECO:0000256" key="1">
    <source>
        <dbReference type="SAM" id="MobiDB-lite"/>
    </source>
</evidence>
<dbReference type="Proteomes" id="UP001180536">
    <property type="component" value="Unassembled WGS sequence"/>
</dbReference>
<evidence type="ECO:0000313" key="3">
    <source>
        <dbReference type="EMBL" id="MDR7299006.1"/>
    </source>
</evidence>
<feature type="compositionally biased region" description="Low complexity" evidence="1">
    <location>
        <begin position="27"/>
        <end position="45"/>
    </location>
</feature>
<gene>
    <name evidence="3" type="ORF">J2X16_004374</name>
</gene>
<accession>A0ABU1ZEF1</accession>
<feature type="signal peptide" evidence="2">
    <location>
        <begin position="1"/>
        <end position="23"/>
    </location>
</feature>
<comment type="caution">
    <text evidence="3">The sequence shown here is derived from an EMBL/GenBank/DDBJ whole genome shotgun (WGS) entry which is preliminary data.</text>
</comment>
<dbReference type="EMBL" id="JAVDXQ010000006">
    <property type="protein sequence ID" value="MDR7299006.1"/>
    <property type="molecule type" value="Genomic_DNA"/>
</dbReference>
<keyword evidence="2" id="KW-0732">Signal</keyword>